<dbReference type="EMBL" id="DSOV01000062">
    <property type="protein sequence ID" value="HEN43466.1"/>
    <property type="molecule type" value="Genomic_DNA"/>
</dbReference>
<dbReference type="PROSITE" id="PS50893">
    <property type="entry name" value="ABC_TRANSPORTER_2"/>
    <property type="match status" value="2"/>
</dbReference>
<organism evidence="9">
    <name type="scientific">Geobacter metallireducens</name>
    <dbReference type="NCBI Taxonomy" id="28232"/>
    <lineage>
        <taxon>Bacteria</taxon>
        <taxon>Pseudomonadati</taxon>
        <taxon>Thermodesulfobacteriota</taxon>
        <taxon>Desulfuromonadia</taxon>
        <taxon>Geobacterales</taxon>
        <taxon>Geobacteraceae</taxon>
        <taxon>Geobacter</taxon>
    </lineage>
</organism>
<dbReference type="GO" id="GO:0003677">
    <property type="term" value="F:DNA binding"/>
    <property type="evidence" value="ECO:0007669"/>
    <property type="project" value="InterPro"/>
</dbReference>
<keyword evidence="6" id="KW-0175">Coiled coil</keyword>
<dbReference type="InterPro" id="IPR037118">
    <property type="entry name" value="Val-tRNA_synth_C_sf"/>
</dbReference>
<evidence type="ECO:0000259" key="8">
    <source>
        <dbReference type="PROSITE" id="PS50893"/>
    </source>
</evidence>
<dbReference type="InterPro" id="IPR032524">
    <property type="entry name" value="ABC_tran_C"/>
</dbReference>
<name>A0A831XMR1_GEOME</name>
<feature type="compositionally biased region" description="Basic and acidic residues" evidence="7">
    <location>
        <begin position="564"/>
        <end position="583"/>
    </location>
</feature>
<feature type="domain" description="ABC transporter" evidence="8">
    <location>
        <begin position="2"/>
        <end position="259"/>
    </location>
</feature>
<comment type="catalytic activity">
    <reaction evidence="4">
        <text>ATP + H2O = ADP + phosphate + H(+)</text>
        <dbReference type="Rhea" id="RHEA:13065"/>
        <dbReference type="ChEBI" id="CHEBI:15377"/>
        <dbReference type="ChEBI" id="CHEBI:15378"/>
        <dbReference type="ChEBI" id="CHEBI:30616"/>
        <dbReference type="ChEBI" id="CHEBI:43474"/>
        <dbReference type="ChEBI" id="CHEBI:456216"/>
    </reaction>
</comment>
<dbReference type="Pfam" id="PF00005">
    <property type="entry name" value="ABC_tran"/>
    <property type="match status" value="2"/>
</dbReference>
<dbReference type="InterPro" id="IPR032781">
    <property type="entry name" value="ABC_tran_Xtn"/>
</dbReference>
<evidence type="ECO:0000256" key="4">
    <source>
        <dbReference type="ARBA" id="ARBA00049360"/>
    </source>
</evidence>
<evidence type="ECO:0000256" key="6">
    <source>
        <dbReference type="SAM" id="Coils"/>
    </source>
</evidence>
<evidence type="ECO:0000256" key="1">
    <source>
        <dbReference type="ARBA" id="ARBA00022737"/>
    </source>
</evidence>
<dbReference type="PANTHER" id="PTHR42855:SF2">
    <property type="entry name" value="DRUG RESISTANCE ABC TRANSPORTER,ATP-BINDING PROTEIN"/>
    <property type="match status" value="1"/>
</dbReference>
<dbReference type="Gene3D" id="3.40.50.300">
    <property type="entry name" value="P-loop containing nucleotide triphosphate hydrolases"/>
    <property type="match status" value="2"/>
</dbReference>
<keyword evidence="3 9" id="KW-0067">ATP-binding</keyword>
<keyword evidence="1" id="KW-0677">Repeat</keyword>
<reference evidence="9" key="1">
    <citation type="journal article" date="2020" name="mSystems">
        <title>Genome- and Community-Level Interaction Insights into Carbon Utilization and Element Cycling Functions of Hydrothermarchaeota in Hydrothermal Sediment.</title>
        <authorList>
            <person name="Zhou Z."/>
            <person name="Liu Y."/>
            <person name="Xu W."/>
            <person name="Pan J."/>
            <person name="Luo Z.H."/>
            <person name="Li M."/>
        </authorList>
    </citation>
    <scope>NUCLEOTIDE SEQUENCE [LARGE SCALE GENOMIC DNA]</scope>
    <source>
        <strain evidence="9">SpSt-349</strain>
    </source>
</reference>
<dbReference type="InterPro" id="IPR003439">
    <property type="entry name" value="ABC_transporter-like_ATP-bd"/>
</dbReference>
<sequence length="650" mass="73279">MLHLKNLSKDFAGRPLFTGINWHLKKGERVGLVGENGAGKSTLMKIVAGLVEHSSGELIFARGATVGYLPQDGIVIRGRPLLAEVMTALDDLQQMERELADLTRRLEEVPHDDPEHGALLERYGHLQEEFRLRGGYAMEAEACRVLDGLGFLTTDRGRDCGEFSGGWQMRIALAKLLLKKPNVLLLDEPTNHLDIEARNWLEGYLCEYPHSVILVSHDRFFMDQVCHRITEVWNSVLTDYHCSYSRYLVQREERVAALREAKRRQDEEVQKIEEFISRFRYKADKASLVQSRIKQLEKIERIVLPPERRKIRFRFPDPPASGRIAMELAGVVKAYGANVVLNGVDLTIEKGERIALVGHNGAGKSTLMGILAGKPFDAGERTVGHNVALDYFAQDQAQVLDSERTVYEELLADAPFAMVPQLRDILGAFLFSGDDIHKKVAVLSGGERNRLALAKMLLRPSNLLLMDEPTNHLDLFSKDVLLDALKTFPGTVVFVSHDRYFIDGLATRVVEVEGGRLTSYQGDYEYYLAKKASTDAEVPPVPGPRSPVPDFNPRSPVPDSQVPESKEERLRQREEEKIRQRDERRRRKRLEELEAAIAAEEERLAELERQMADPAFFGDLERARLGGEEHAALTARIAGLYQEWETAAAG</sequence>
<evidence type="ECO:0000256" key="7">
    <source>
        <dbReference type="SAM" id="MobiDB-lite"/>
    </source>
</evidence>
<comment type="similarity">
    <text evidence="5">Belongs to the ABC transporter superfamily. ABCF family. Uup subfamily.</text>
</comment>
<dbReference type="SMART" id="SM00382">
    <property type="entry name" value="AAA"/>
    <property type="match status" value="2"/>
</dbReference>
<dbReference type="GO" id="GO:0005524">
    <property type="term" value="F:ATP binding"/>
    <property type="evidence" value="ECO:0007669"/>
    <property type="project" value="UniProtKB-KW"/>
</dbReference>
<evidence type="ECO:0000313" key="9">
    <source>
        <dbReference type="EMBL" id="HEN43466.1"/>
    </source>
</evidence>
<dbReference type="GO" id="GO:0016887">
    <property type="term" value="F:ATP hydrolysis activity"/>
    <property type="evidence" value="ECO:0007669"/>
    <property type="project" value="InterPro"/>
</dbReference>
<gene>
    <name evidence="9" type="ORF">ENQ87_14040</name>
</gene>
<feature type="coiled-coil region" evidence="6">
    <location>
        <begin position="248"/>
        <end position="278"/>
    </location>
</feature>
<feature type="region of interest" description="Disordered" evidence="7">
    <location>
        <begin position="535"/>
        <end position="584"/>
    </location>
</feature>
<evidence type="ECO:0000256" key="3">
    <source>
        <dbReference type="ARBA" id="ARBA00022840"/>
    </source>
</evidence>
<comment type="caution">
    <text evidence="9">The sequence shown here is derived from an EMBL/GenBank/DDBJ whole genome shotgun (WGS) entry which is preliminary data.</text>
</comment>
<dbReference type="CDD" id="cd03221">
    <property type="entry name" value="ABCF_EF-3"/>
    <property type="match status" value="2"/>
</dbReference>
<dbReference type="FunFam" id="3.40.50.300:FF:000011">
    <property type="entry name" value="Putative ABC transporter ATP-binding component"/>
    <property type="match status" value="1"/>
</dbReference>
<evidence type="ECO:0000256" key="5">
    <source>
        <dbReference type="ARBA" id="ARBA00061478"/>
    </source>
</evidence>
<dbReference type="InterPro" id="IPR003593">
    <property type="entry name" value="AAA+_ATPase"/>
</dbReference>
<feature type="domain" description="ABC transporter" evidence="8">
    <location>
        <begin position="326"/>
        <end position="539"/>
    </location>
</feature>
<protein>
    <submittedName>
        <fullName evidence="9">ABC-F family ATP-binding cassette domain-containing protein</fullName>
    </submittedName>
</protein>
<evidence type="ECO:0000256" key="2">
    <source>
        <dbReference type="ARBA" id="ARBA00022741"/>
    </source>
</evidence>
<proteinExistence type="inferred from homology"/>
<dbReference type="Gene3D" id="1.10.287.380">
    <property type="entry name" value="Valyl-tRNA synthetase, C-terminal domain"/>
    <property type="match status" value="1"/>
</dbReference>
<dbReference type="InterPro" id="IPR027417">
    <property type="entry name" value="P-loop_NTPase"/>
</dbReference>
<accession>A0A831XMR1</accession>
<dbReference type="Pfam" id="PF12848">
    <property type="entry name" value="ABC_tran_Xtn"/>
    <property type="match status" value="1"/>
</dbReference>
<dbReference type="PROSITE" id="PS00211">
    <property type="entry name" value="ABC_TRANSPORTER_1"/>
    <property type="match status" value="2"/>
</dbReference>
<dbReference type="SUPFAM" id="SSF52540">
    <property type="entry name" value="P-loop containing nucleoside triphosphate hydrolases"/>
    <property type="match status" value="2"/>
</dbReference>
<feature type="coiled-coil region" evidence="6">
    <location>
        <begin position="85"/>
        <end position="112"/>
    </location>
</feature>
<dbReference type="FunFam" id="3.40.50.300:FF:000309">
    <property type="entry name" value="ABC transporter ATP-binding protein"/>
    <property type="match status" value="1"/>
</dbReference>
<dbReference type="InterPro" id="IPR051309">
    <property type="entry name" value="ABCF_ATPase"/>
</dbReference>
<dbReference type="PANTHER" id="PTHR42855">
    <property type="entry name" value="ABC TRANSPORTER ATP-BINDING SUBUNIT"/>
    <property type="match status" value="1"/>
</dbReference>
<dbReference type="Pfam" id="PF16326">
    <property type="entry name" value="ABC_tran_CTD"/>
    <property type="match status" value="1"/>
</dbReference>
<dbReference type="AlphaFoldDB" id="A0A831XMR1"/>
<dbReference type="InterPro" id="IPR017871">
    <property type="entry name" value="ABC_transporter-like_CS"/>
</dbReference>
<keyword evidence="2" id="KW-0547">Nucleotide-binding</keyword>